<accession>A0A4Y7L8P5</accession>
<evidence type="ECO:0000313" key="1">
    <source>
        <dbReference type="EMBL" id="RZC81586.1"/>
    </source>
</evidence>
<dbReference type="EMBL" id="CM010724">
    <property type="protein sequence ID" value="RZC81586.1"/>
    <property type="molecule type" value="Genomic_DNA"/>
</dbReference>
<evidence type="ECO:0000313" key="2">
    <source>
        <dbReference type="Proteomes" id="UP000316621"/>
    </source>
</evidence>
<dbReference type="Proteomes" id="UP000316621">
    <property type="component" value="Chromosome 10"/>
</dbReference>
<gene>
    <name evidence="1" type="ORF">C5167_044165</name>
</gene>
<organism evidence="1 2">
    <name type="scientific">Papaver somniferum</name>
    <name type="common">Opium poppy</name>
    <dbReference type="NCBI Taxonomy" id="3469"/>
    <lineage>
        <taxon>Eukaryota</taxon>
        <taxon>Viridiplantae</taxon>
        <taxon>Streptophyta</taxon>
        <taxon>Embryophyta</taxon>
        <taxon>Tracheophyta</taxon>
        <taxon>Spermatophyta</taxon>
        <taxon>Magnoliopsida</taxon>
        <taxon>Ranunculales</taxon>
        <taxon>Papaveraceae</taxon>
        <taxon>Papaveroideae</taxon>
        <taxon>Papaver</taxon>
    </lineage>
</organism>
<dbReference type="Gramene" id="RZC81586">
    <property type="protein sequence ID" value="RZC81586"/>
    <property type="gene ID" value="C5167_044165"/>
</dbReference>
<proteinExistence type="predicted"/>
<sequence length="69" mass="8037">MHPAESRDESRFQQVKLKMCDSQIVRKRAAASVFVDFRKGDPQSNDYYDELNDGTMANAIEMEYLDVFQ</sequence>
<dbReference type="AlphaFoldDB" id="A0A4Y7L8P5"/>
<protein>
    <submittedName>
        <fullName evidence="1">Uncharacterized protein</fullName>
    </submittedName>
</protein>
<name>A0A4Y7L8P5_PAPSO</name>
<keyword evidence="2" id="KW-1185">Reference proteome</keyword>
<reference evidence="1 2" key="1">
    <citation type="journal article" date="2018" name="Science">
        <title>The opium poppy genome and morphinan production.</title>
        <authorList>
            <person name="Guo L."/>
            <person name="Winzer T."/>
            <person name="Yang X."/>
            <person name="Li Y."/>
            <person name="Ning Z."/>
            <person name="He Z."/>
            <person name="Teodor R."/>
            <person name="Lu Y."/>
            <person name="Bowser T.A."/>
            <person name="Graham I.A."/>
            <person name="Ye K."/>
        </authorList>
    </citation>
    <scope>NUCLEOTIDE SEQUENCE [LARGE SCALE GENOMIC DNA]</scope>
    <source>
        <strain evidence="2">cv. HN1</strain>
        <tissue evidence="1">Leaves</tissue>
    </source>
</reference>